<dbReference type="FunFam" id="3.90.45.10:FF:000001">
    <property type="entry name" value="Peptide deformylase"/>
    <property type="match status" value="1"/>
</dbReference>
<protein>
    <submittedName>
        <fullName evidence="7">Peptide deformylase</fullName>
        <ecNumber evidence="7">3.5.1.88</ecNumber>
    </submittedName>
</protein>
<dbReference type="NCBIfam" id="NF001159">
    <property type="entry name" value="PRK00150.1-3"/>
    <property type="match status" value="1"/>
</dbReference>
<reference evidence="7" key="1">
    <citation type="submission" date="2018-06" db="EMBL/GenBank/DDBJ databases">
        <authorList>
            <person name="Zhirakovskaya E."/>
        </authorList>
    </citation>
    <scope>NUCLEOTIDE SEQUENCE</scope>
</reference>
<dbReference type="NCBIfam" id="TIGR00079">
    <property type="entry name" value="pept_deformyl"/>
    <property type="match status" value="1"/>
</dbReference>
<dbReference type="Gene3D" id="3.90.45.10">
    <property type="entry name" value="Peptide deformylase"/>
    <property type="match status" value="1"/>
</dbReference>
<evidence type="ECO:0000256" key="4">
    <source>
        <dbReference type="ARBA" id="ARBA00022801"/>
    </source>
</evidence>
<evidence type="ECO:0000256" key="2">
    <source>
        <dbReference type="ARBA" id="ARBA00010759"/>
    </source>
</evidence>
<proteinExistence type="inferred from homology"/>
<dbReference type="CDD" id="cd00487">
    <property type="entry name" value="Pep_deformylase"/>
    <property type="match status" value="1"/>
</dbReference>
<accession>A0A3B1A6X8</accession>
<keyword evidence="3" id="KW-0479">Metal-binding</keyword>
<dbReference type="GO" id="GO:0042586">
    <property type="term" value="F:peptide deformylase activity"/>
    <property type="evidence" value="ECO:0007669"/>
    <property type="project" value="UniProtKB-EC"/>
</dbReference>
<sequence>MAILPILHFPDPLLRKVSTPVTDIDDRVRTLVDDMFATMYDAPGVGLAAPQVNVHKRIVVIDTSELKDDPICLINPEIILKEGIETQDEGCLSFPHLYEPVSRARRVVVKALSKEGEPFERDADDLLAVCIQHEIDHLDGKLFVDYLSRLKRNRITKKMEKMRLRTL</sequence>
<dbReference type="InterPro" id="IPR023635">
    <property type="entry name" value="Peptide_deformylase"/>
</dbReference>
<evidence type="ECO:0000256" key="3">
    <source>
        <dbReference type="ARBA" id="ARBA00022723"/>
    </source>
</evidence>
<dbReference type="SUPFAM" id="SSF56420">
    <property type="entry name" value="Peptide deformylase"/>
    <property type="match status" value="1"/>
</dbReference>
<comment type="cofactor">
    <cofactor evidence="1">
        <name>Fe(2+)</name>
        <dbReference type="ChEBI" id="CHEBI:29033"/>
    </cofactor>
</comment>
<dbReference type="Pfam" id="PF01327">
    <property type="entry name" value="Pep_deformylase"/>
    <property type="match status" value="1"/>
</dbReference>
<dbReference type="EMBL" id="UOFO01000149">
    <property type="protein sequence ID" value="VAW88656.1"/>
    <property type="molecule type" value="Genomic_DNA"/>
</dbReference>
<dbReference type="PANTHER" id="PTHR10458">
    <property type="entry name" value="PEPTIDE DEFORMYLASE"/>
    <property type="match status" value="1"/>
</dbReference>
<dbReference type="PRINTS" id="PR01576">
    <property type="entry name" value="PDEFORMYLASE"/>
</dbReference>
<dbReference type="InterPro" id="IPR036821">
    <property type="entry name" value="Peptide_deformylase_sf"/>
</dbReference>
<comment type="similarity">
    <text evidence="2">Belongs to the polypeptide deformylase family.</text>
</comment>
<dbReference type="PANTHER" id="PTHR10458:SF21">
    <property type="entry name" value="PEPTIDE DEFORMYLASE"/>
    <property type="match status" value="1"/>
</dbReference>
<dbReference type="AlphaFoldDB" id="A0A3B1A6X8"/>
<evidence type="ECO:0000256" key="6">
    <source>
        <dbReference type="ARBA" id="ARBA00023004"/>
    </source>
</evidence>
<keyword evidence="6" id="KW-0408">Iron</keyword>
<dbReference type="GO" id="GO:0006412">
    <property type="term" value="P:translation"/>
    <property type="evidence" value="ECO:0007669"/>
    <property type="project" value="UniProtKB-KW"/>
</dbReference>
<dbReference type="GO" id="GO:0046872">
    <property type="term" value="F:metal ion binding"/>
    <property type="evidence" value="ECO:0007669"/>
    <property type="project" value="UniProtKB-KW"/>
</dbReference>
<keyword evidence="4 7" id="KW-0378">Hydrolase</keyword>
<dbReference type="PIRSF" id="PIRSF004749">
    <property type="entry name" value="Pep_def"/>
    <property type="match status" value="1"/>
</dbReference>
<keyword evidence="5" id="KW-0648">Protein biosynthesis</keyword>
<dbReference type="EC" id="3.5.1.88" evidence="7"/>
<dbReference type="HAMAP" id="MF_00163">
    <property type="entry name" value="Pep_deformylase"/>
    <property type="match status" value="1"/>
</dbReference>
<evidence type="ECO:0000313" key="7">
    <source>
        <dbReference type="EMBL" id="VAW88656.1"/>
    </source>
</evidence>
<name>A0A3B1A6X8_9ZZZZ</name>
<organism evidence="7">
    <name type="scientific">hydrothermal vent metagenome</name>
    <dbReference type="NCBI Taxonomy" id="652676"/>
    <lineage>
        <taxon>unclassified sequences</taxon>
        <taxon>metagenomes</taxon>
        <taxon>ecological metagenomes</taxon>
    </lineage>
</organism>
<evidence type="ECO:0000256" key="1">
    <source>
        <dbReference type="ARBA" id="ARBA00001954"/>
    </source>
</evidence>
<gene>
    <name evidence="7" type="ORF">MNBD_GAMMA16-1182</name>
</gene>
<evidence type="ECO:0000256" key="5">
    <source>
        <dbReference type="ARBA" id="ARBA00022917"/>
    </source>
</evidence>